<dbReference type="SUPFAM" id="SSF53383">
    <property type="entry name" value="PLP-dependent transferases"/>
    <property type="match status" value="1"/>
</dbReference>
<dbReference type="Proteomes" id="UP000728032">
    <property type="component" value="Unassembled WGS sequence"/>
</dbReference>
<dbReference type="PANTHER" id="PTHR14084:SF0">
    <property type="entry name" value="KYNURENINASE"/>
    <property type="match status" value="1"/>
</dbReference>
<dbReference type="OrthoDB" id="5978656at2759"/>
<dbReference type="AlphaFoldDB" id="A0A7R9R1M4"/>
<proteinExistence type="predicted"/>
<organism evidence="3">
    <name type="scientific">Oppiella nova</name>
    <dbReference type="NCBI Taxonomy" id="334625"/>
    <lineage>
        <taxon>Eukaryota</taxon>
        <taxon>Metazoa</taxon>
        <taxon>Ecdysozoa</taxon>
        <taxon>Arthropoda</taxon>
        <taxon>Chelicerata</taxon>
        <taxon>Arachnida</taxon>
        <taxon>Acari</taxon>
        <taxon>Acariformes</taxon>
        <taxon>Sarcoptiformes</taxon>
        <taxon>Oribatida</taxon>
        <taxon>Brachypylina</taxon>
        <taxon>Oppioidea</taxon>
        <taxon>Oppiidae</taxon>
        <taxon>Oppiella</taxon>
    </lineage>
</organism>
<dbReference type="InterPro" id="IPR015424">
    <property type="entry name" value="PyrdxlP-dep_Trfase"/>
</dbReference>
<dbReference type="GO" id="GO:0019441">
    <property type="term" value="P:L-tryptophan catabolic process to kynurenine"/>
    <property type="evidence" value="ECO:0007669"/>
    <property type="project" value="TreeGrafter"/>
</dbReference>
<reference evidence="3" key="1">
    <citation type="submission" date="2020-11" db="EMBL/GenBank/DDBJ databases">
        <authorList>
            <person name="Tran Van P."/>
        </authorList>
    </citation>
    <scope>NUCLEOTIDE SEQUENCE</scope>
</reference>
<dbReference type="InterPro" id="IPR010111">
    <property type="entry name" value="Kynureninase"/>
</dbReference>
<dbReference type="GO" id="GO:0030429">
    <property type="term" value="F:kynureninase activity"/>
    <property type="evidence" value="ECO:0007669"/>
    <property type="project" value="InterPro"/>
</dbReference>
<protein>
    <recommendedName>
        <fullName evidence="2">Aminotransferase class V domain-containing protein</fullName>
    </recommendedName>
</protein>
<dbReference type="Gene3D" id="3.40.640.10">
    <property type="entry name" value="Type I PLP-dependent aspartate aminotransferase-like (Major domain)"/>
    <property type="match status" value="1"/>
</dbReference>
<evidence type="ECO:0000256" key="1">
    <source>
        <dbReference type="ARBA" id="ARBA00022898"/>
    </source>
</evidence>
<keyword evidence="1" id="KW-0663">Pyridoxal phosphate</keyword>
<keyword evidence="4" id="KW-1185">Reference proteome</keyword>
<dbReference type="EMBL" id="CAJPVJ010044397">
    <property type="protein sequence ID" value="CAG2182361.1"/>
    <property type="molecule type" value="Genomic_DNA"/>
</dbReference>
<gene>
    <name evidence="3" type="ORF">ONB1V03_LOCUS21782</name>
</gene>
<dbReference type="InterPro" id="IPR015421">
    <property type="entry name" value="PyrdxlP-dep_Trfase_major"/>
</dbReference>
<dbReference type="GO" id="GO:0043420">
    <property type="term" value="P:anthranilate metabolic process"/>
    <property type="evidence" value="ECO:0007669"/>
    <property type="project" value="TreeGrafter"/>
</dbReference>
<dbReference type="EMBL" id="OC959222">
    <property type="protein sequence ID" value="CAD7665224.1"/>
    <property type="molecule type" value="Genomic_DNA"/>
</dbReference>
<accession>A0A7R9R1M4</accession>
<dbReference type="InterPro" id="IPR000192">
    <property type="entry name" value="Aminotrans_V_dom"/>
</dbReference>
<dbReference type="PANTHER" id="PTHR14084">
    <property type="entry name" value="KYNURENINASE"/>
    <property type="match status" value="1"/>
</dbReference>
<evidence type="ECO:0000313" key="4">
    <source>
        <dbReference type="Proteomes" id="UP000728032"/>
    </source>
</evidence>
<dbReference type="Pfam" id="PF00266">
    <property type="entry name" value="Aminotran_5"/>
    <property type="match status" value="1"/>
</dbReference>
<feature type="domain" description="Aminotransferase class V" evidence="2">
    <location>
        <begin position="15"/>
        <end position="99"/>
    </location>
</feature>
<feature type="non-terminal residue" evidence="3">
    <location>
        <position position="1"/>
    </location>
</feature>
<dbReference type="GO" id="GO:0030170">
    <property type="term" value="F:pyridoxal phosphate binding"/>
    <property type="evidence" value="ECO:0007669"/>
    <property type="project" value="InterPro"/>
</dbReference>
<dbReference type="GO" id="GO:0005737">
    <property type="term" value="C:cytoplasm"/>
    <property type="evidence" value="ECO:0007669"/>
    <property type="project" value="InterPro"/>
</dbReference>
<evidence type="ECO:0000313" key="3">
    <source>
        <dbReference type="EMBL" id="CAD7665224.1"/>
    </source>
</evidence>
<dbReference type="GO" id="GO:0009435">
    <property type="term" value="P:NAD+ biosynthetic process"/>
    <property type="evidence" value="ECO:0007669"/>
    <property type="project" value="InterPro"/>
</dbReference>
<sequence length="117" mass="13015">MREEDILELIDREGDEVKVALLPAIQYYTGQLLDIKKLTKACQDKGIIVGVDLAHAVGNVPIYLSEWNVDFAAWCTYKYLNSGAGGIGGIFVNEKFTEKGGCETFPMLQGWWGNNLK</sequence>
<evidence type="ECO:0000259" key="2">
    <source>
        <dbReference type="Pfam" id="PF00266"/>
    </source>
</evidence>
<name>A0A7R9R1M4_9ACAR</name>